<reference evidence="1 2" key="1">
    <citation type="submission" date="2019-12" db="EMBL/GenBank/DDBJ databases">
        <title>Genomic-based taxomic classification of the family Erythrobacteraceae.</title>
        <authorList>
            <person name="Xu L."/>
        </authorList>
    </citation>
    <scope>NUCLEOTIDE SEQUENCE [LARGE SCALE GENOMIC DNA]</scope>
    <source>
        <strain evidence="1 2">LMG 29518</strain>
    </source>
</reference>
<dbReference type="AlphaFoldDB" id="A0A6I4T6X5"/>
<proteinExistence type="predicted"/>
<comment type="caution">
    <text evidence="1">The sequence shown here is derived from an EMBL/GenBank/DDBJ whole genome shotgun (WGS) entry which is preliminary data.</text>
</comment>
<sequence>MVQEVSHVNDEDARIALCKRAVVVIPLNCTSWAVNVQPHDYIDRFKYLANEKRQNKHFKRYIDQQSLAEILHFFEILLEKENYKDSSPIRYASWQTGDFEVDLEQDFSTVTLSIVGLQFDRIALENCLADGTDEEPKLTSAISKKRGGRPPSAAWPRWVAELVHYIHENGYPDGEGAQGQEMLINSVADRLAEQGFPSPSRSTVQRSIQAVLDRFRHG</sequence>
<keyword evidence="2" id="KW-1185">Reference proteome</keyword>
<evidence type="ECO:0000313" key="2">
    <source>
        <dbReference type="Proteomes" id="UP000438476"/>
    </source>
</evidence>
<gene>
    <name evidence="1" type="ORF">GRI91_12545</name>
</gene>
<evidence type="ECO:0000313" key="1">
    <source>
        <dbReference type="EMBL" id="MXO66587.1"/>
    </source>
</evidence>
<protein>
    <submittedName>
        <fullName evidence="1">Uncharacterized protein</fullName>
    </submittedName>
</protein>
<organism evidence="1 2">
    <name type="scientific">Altericroceibacterium endophyticum</name>
    <dbReference type="NCBI Taxonomy" id="1808508"/>
    <lineage>
        <taxon>Bacteria</taxon>
        <taxon>Pseudomonadati</taxon>
        <taxon>Pseudomonadota</taxon>
        <taxon>Alphaproteobacteria</taxon>
        <taxon>Sphingomonadales</taxon>
        <taxon>Erythrobacteraceae</taxon>
        <taxon>Altericroceibacterium</taxon>
    </lineage>
</organism>
<dbReference type="EMBL" id="WTYT01000005">
    <property type="protein sequence ID" value="MXO66587.1"/>
    <property type="molecule type" value="Genomic_DNA"/>
</dbReference>
<dbReference type="Proteomes" id="UP000438476">
    <property type="component" value="Unassembled WGS sequence"/>
</dbReference>
<name>A0A6I4T6X5_9SPHN</name>
<accession>A0A6I4T6X5</accession>